<dbReference type="CDD" id="cd00590">
    <property type="entry name" value="RRM_SF"/>
    <property type="match status" value="1"/>
</dbReference>
<name>A0A8X8XPL8_SALSN</name>
<dbReference type="InterPro" id="IPR012677">
    <property type="entry name" value="Nucleotide-bd_a/b_plait_sf"/>
</dbReference>
<dbReference type="EMBL" id="PNBA02000007">
    <property type="protein sequence ID" value="KAG6418200.1"/>
    <property type="molecule type" value="Genomic_DNA"/>
</dbReference>
<evidence type="ECO:0000256" key="3">
    <source>
        <dbReference type="SAM" id="MobiDB-lite"/>
    </source>
</evidence>
<dbReference type="Gene3D" id="3.10.450.50">
    <property type="match status" value="1"/>
</dbReference>
<keyword evidence="7" id="KW-1185">Reference proteome</keyword>
<dbReference type="InterPro" id="IPR039539">
    <property type="entry name" value="Ras_GTPase_bind_prot"/>
</dbReference>
<dbReference type="SMART" id="SM00360">
    <property type="entry name" value="RRM"/>
    <property type="match status" value="1"/>
</dbReference>
<evidence type="ECO:0000313" key="6">
    <source>
        <dbReference type="EMBL" id="KAG6418200.1"/>
    </source>
</evidence>
<dbReference type="GO" id="GO:0005829">
    <property type="term" value="C:cytosol"/>
    <property type="evidence" value="ECO:0007669"/>
    <property type="project" value="TreeGrafter"/>
</dbReference>
<proteinExistence type="predicted"/>
<dbReference type="GO" id="GO:1990904">
    <property type="term" value="C:ribonucleoprotein complex"/>
    <property type="evidence" value="ECO:0007669"/>
    <property type="project" value="TreeGrafter"/>
</dbReference>
<evidence type="ECO:0000256" key="1">
    <source>
        <dbReference type="ARBA" id="ARBA00022884"/>
    </source>
</evidence>
<dbReference type="SUPFAM" id="SSF54928">
    <property type="entry name" value="RNA-binding domain, RBD"/>
    <property type="match status" value="1"/>
</dbReference>
<feature type="domain" description="NTF2" evidence="5">
    <location>
        <begin position="17"/>
        <end position="133"/>
    </location>
</feature>
<evidence type="ECO:0000259" key="4">
    <source>
        <dbReference type="PROSITE" id="PS50102"/>
    </source>
</evidence>
<dbReference type="SUPFAM" id="SSF54427">
    <property type="entry name" value="NTF2-like"/>
    <property type="match status" value="1"/>
</dbReference>
<dbReference type="GO" id="GO:0003729">
    <property type="term" value="F:mRNA binding"/>
    <property type="evidence" value="ECO:0007669"/>
    <property type="project" value="TreeGrafter"/>
</dbReference>
<feature type="region of interest" description="Disordered" evidence="3">
    <location>
        <begin position="371"/>
        <end position="391"/>
    </location>
</feature>
<dbReference type="PROSITE" id="PS50177">
    <property type="entry name" value="NTF2_DOMAIN"/>
    <property type="match status" value="1"/>
</dbReference>
<dbReference type="OrthoDB" id="339151at2759"/>
<dbReference type="Proteomes" id="UP000298416">
    <property type="component" value="Unassembled WGS sequence"/>
</dbReference>
<dbReference type="PROSITE" id="PS50102">
    <property type="entry name" value="RRM"/>
    <property type="match status" value="1"/>
</dbReference>
<sequence>MSTQSENPRQGRSVEVIANAFIEQYYTILHHSPEQVYRFYRDTSISSRQDLNGLMRTVTTMNCINDEICNLDYTNYKAEIKSADSQNSFKEGIMVLVTGCLIGKNNMRRKFVQTFFLAPQDTGYYVLNDVLRYVEETTSDGLSGMATVADDTPSSALTQDPEPAQVIDPPKEENITYAAGIKIAKEKENDQVIDKRAASHPREIVVAEERINSASLEDFPKMSYASIVGAQTKKGPTKVYVPPTARVASTKTEKQSIIPVAEASVSEASEKCATVNAPEIDYSHDEVEGHSIYIRNLPLNVTVAQLEAEFAKFGPIKQNGVHVRRNELQGFCFGFVEFQEFSSIQSAIKASPITIRGHQATVEIKRTTSRVGSGRGRVISPRGGFHNENLRGRGNFSGGRTYLRSDSVWGRGNFSSGRGGEGYHQQGRGRGSPRFNPS</sequence>
<dbReference type="InterPro" id="IPR000504">
    <property type="entry name" value="RRM_dom"/>
</dbReference>
<dbReference type="Gene3D" id="3.30.70.330">
    <property type="match status" value="1"/>
</dbReference>
<comment type="caution">
    <text evidence="6">The sequence shown here is derived from an EMBL/GenBank/DDBJ whole genome shotgun (WGS) entry which is preliminary data.</text>
</comment>
<evidence type="ECO:0000259" key="5">
    <source>
        <dbReference type="PROSITE" id="PS50177"/>
    </source>
</evidence>
<dbReference type="FunFam" id="3.10.450.50:FF:000003">
    <property type="entry name" value="Nuclear transport factor 2 family protein"/>
    <property type="match status" value="1"/>
</dbReference>
<feature type="domain" description="RRM" evidence="4">
    <location>
        <begin position="290"/>
        <end position="369"/>
    </location>
</feature>
<feature type="region of interest" description="Disordered" evidence="3">
    <location>
        <begin position="144"/>
        <end position="168"/>
    </location>
</feature>
<dbReference type="CDD" id="cd00780">
    <property type="entry name" value="NTF2"/>
    <property type="match status" value="1"/>
</dbReference>
<dbReference type="Pfam" id="PF02136">
    <property type="entry name" value="NTF2"/>
    <property type="match status" value="1"/>
</dbReference>
<dbReference type="InterPro" id="IPR032710">
    <property type="entry name" value="NTF2-like_dom_sf"/>
</dbReference>
<feature type="compositionally biased region" description="Low complexity" evidence="3">
    <location>
        <begin position="371"/>
        <end position="384"/>
    </location>
</feature>
<accession>A0A8X8XPL8</accession>
<gene>
    <name evidence="6" type="ORF">SASPL_120400</name>
</gene>
<dbReference type="InterPro" id="IPR018222">
    <property type="entry name" value="Nuclear_transport_factor_2_euk"/>
</dbReference>
<evidence type="ECO:0000313" key="7">
    <source>
        <dbReference type="Proteomes" id="UP000298416"/>
    </source>
</evidence>
<dbReference type="InterPro" id="IPR035979">
    <property type="entry name" value="RBD_domain_sf"/>
</dbReference>
<dbReference type="AlphaFoldDB" id="A0A8X8XPL8"/>
<keyword evidence="1 2" id="KW-0694">RNA-binding</keyword>
<dbReference type="InterPro" id="IPR002075">
    <property type="entry name" value="NTF2_dom"/>
</dbReference>
<evidence type="ECO:0000256" key="2">
    <source>
        <dbReference type="PROSITE-ProRule" id="PRU00176"/>
    </source>
</evidence>
<dbReference type="PANTHER" id="PTHR10693:SF75">
    <property type="entry name" value="NUCLEAR TRANSPORT FACTOR 2"/>
    <property type="match status" value="1"/>
</dbReference>
<dbReference type="Pfam" id="PF00076">
    <property type="entry name" value="RRM_1"/>
    <property type="match status" value="1"/>
</dbReference>
<reference evidence="6" key="1">
    <citation type="submission" date="2018-01" db="EMBL/GenBank/DDBJ databases">
        <authorList>
            <person name="Mao J.F."/>
        </authorList>
    </citation>
    <scope>NUCLEOTIDE SEQUENCE</scope>
    <source>
        <strain evidence="6">Huo1</strain>
        <tissue evidence="6">Leaf</tissue>
    </source>
</reference>
<feature type="region of interest" description="Disordered" evidence="3">
    <location>
        <begin position="414"/>
        <end position="438"/>
    </location>
</feature>
<evidence type="ECO:0008006" key="8">
    <source>
        <dbReference type="Google" id="ProtNLM"/>
    </source>
</evidence>
<dbReference type="PANTHER" id="PTHR10693">
    <property type="entry name" value="RAS GTPASE-ACTIVATING PROTEIN-BINDING PROTEIN"/>
    <property type="match status" value="1"/>
</dbReference>
<organism evidence="6">
    <name type="scientific">Salvia splendens</name>
    <name type="common">Scarlet sage</name>
    <dbReference type="NCBI Taxonomy" id="180675"/>
    <lineage>
        <taxon>Eukaryota</taxon>
        <taxon>Viridiplantae</taxon>
        <taxon>Streptophyta</taxon>
        <taxon>Embryophyta</taxon>
        <taxon>Tracheophyta</taxon>
        <taxon>Spermatophyta</taxon>
        <taxon>Magnoliopsida</taxon>
        <taxon>eudicotyledons</taxon>
        <taxon>Gunneridae</taxon>
        <taxon>Pentapetalae</taxon>
        <taxon>asterids</taxon>
        <taxon>lamiids</taxon>
        <taxon>Lamiales</taxon>
        <taxon>Lamiaceae</taxon>
        <taxon>Nepetoideae</taxon>
        <taxon>Mentheae</taxon>
        <taxon>Salviinae</taxon>
        <taxon>Salvia</taxon>
        <taxon>Salvia subgen. Calosphace</taxon>
        <taxon>core Calosphace</taxon>
    </lineage>
</organism>
<protein>
    <recommendedName>
        <fullName evidence="8">Ras GTPase-activating protein-binding protein 1</fullName>
    </recommendedName>
</protein>
<reference evidence="6" key="2">
    <citation type="submission" date="2020-08" db="EMBL/GenBank/DDBJ databases">
        <title>Plant Genome Project.</title>
        <authorList>
            <person name="Zhang R.-G."/>
        </authorList>
    </citation>
    <scope>NUCLEOTIDE SEQUENCE</scope>
    <source>
        <strain evidence="6">Huo1</strain>
        <tissue evidence="6">Leaf</tissue>
    </source>
</reference>